<reference evidence="1" key="1">
    <citation type="submission" date="2021-01" db="EMBL/GenBank/DDBJ databases">
        <authorList>
            <person name="Corre E."/>
            <person name="Pelletier E."/>
            <person name="Niang G."/>
            <person name="Scheremetjew M."/>
            <person name="Finn R."/>
            <person name="Kale V."/>
            <person name="Holt S."/>
            <person name="Cochrane G."/>
            <person name="Meng A."/>
            <person name="Brown T."/>
            <person name="Cohen L."/>
        </authorList>
    </citation>
    <scope>NUCLEOTIDE SEQUENCE</scope>
    <source>
        <strain evidence="1">CCMP125</strain>
    </source>
</reference>
<evidence type="ECO:0008006" key="2">
    <source>
        <dbReference type="Google" id="ProtNLM"/>
    </source>
</evidence>
<name>A0A7S2YNZ6_9STRA</name>
<dbReference type="SUPFAM" id="SSF49562">
    <property type="entry name" value="C2 domain (Calcium/lipid-binding domain, CaLB)"/>
    <property type="match status" value="1"/>
</dbReference>
<protein>
    <recommendedName>
        <fullName evidence="2">C2 domain-containing protein</fullName>
    </recommendedName>
</protein>
<evidence type="ECO:0000313" key="1">
    <source>
        <dbReference type="EMBL" id="CAD9986722.1"/>
    </source>
</evidence>
<accession>A0A7S2YNZ6</accession>
<dbReference type="AlphaFoldDB" id="A0A7S2YNZ6"/>
<dbReference type="EMBL" id="HBHT01034011">
    <property type="protein sequence ID" value="CAD9986722.1"/>
    <property type="molecule type" value="Transcribed_RNA"/>
</dbReference>
<dbReference type="InterPro" id="IPR035892">
    <property type="entry name" value="C2_domain_sf"/>
</dbReference>
<dbReference type="Gene3D" id="2.60.40.150">
    <property type="entry name" value="C2 domain"/>
    <property type="match status" value="1"/>
</dbReference>
<organism evidence="1">
    <name type="scientific">Entomoneis paludosa</name>
    <dbReference type="NCBI Taxonomy" id="265537"/>
    <lineage>
        <taxon>Eukaryota</taxon>
        <taxon>Sar</taxon>
        <taxon>Stramenopiles</taxon>
        <taxon>Ochrophyta</taxon>
        <taxon>Bacillariophyta</taxon>
        <taxon>Bacillariophyceae</taxon>
        <taxon>Bacillariophycidae</taxon>
        <taxon>Entomoneidaceae</taxon>
        <taxon>Entomoneis</taxon>
    </lineage>
</organism>
<sequence>MMKGGAMTKPYIMTSWNYHAKIRAAETQNAKKGGRKTALFGRNKADAASWPRVKHQRHTLNPNYGNAEINLIVNGPVGSEGMLFVTVMDYDIGRSDEVMGTLPMNLRDLVNFASTSAPLKSSRKRSASSNNNNKSTIALDLPLIKNGKHCGRIQFTMDVERIDSRISAARQSQRWGFLQRFSVMKRTPVAQ</sequence>
<proteinExistence type="predicted"/>
<gene>
    <name evidence="1" type="ORF">APAL1065_LOCUS22872</name>
</gene>